<dbReference type="RefSeq" id="WP_139637570.1">
    <property type="nucleotide sequence ID" value="NZ_VDLX02000028.1"/>
</dbReference>
<dbReference type="Proteomes" id="UP000312512">
    <property type="component" value="Unassembled WGS sequence"/>
</dbReference>
<sequence length="86" mass="9287">MPEIPEEALRDAVRAHECAWVSGASREDLVRATVEAAVDALAGAGLVVVSAEDLRAYTYRGVDMTEEERDAMNRLRAALPEESADA</sequence>
<evidence type="ECO:0000313" key="1">
    <source>
        <dbReference type="EMBL" id="KAB8186906.1"/>
    </source>
</evidence>
<proteinExistence type="predicted"/>
<organism evidence="1 2">
    <name type="scientific">Nonomuraea phyllanthi</name>
    <dbReference type="NCBI Taxonomy" id="2219224"/>
    <lineage>
        <taxon>Bacteria</taxon>
        <taxon>Bacillati</taxon>
        <taxon>Actinomycetota</taxon>
        <taxon>Actinomycetes</taxon>
        <taxon>Streptosporangiales</taxon>
        <taxon>Streptosporangiaceae</taxon>
        <taxon>Nonomuraea</taxon>
    </lineage>
</organism>
<dbReference type="EMBL" id="VDLX02000028">
    <property type="protein sequence ID" value="KAB8186906.1"/>
    <property type="molecule type" value="Genomic_DNA"/>
</dbReference>
<dbReference type="AlphaFoldDB" id="A0A5C4V633"/>
<accession>A0A5C4V633</accession>
<evidence type="ECO:0000313" key="2">
    <source>
        <dbReference type="Proteomes" id="UP000312512"/>
    </source>
</evidence>
<comment type="caution">
    <text evidence="1">The sequence shown here is derived from an EMBL/GenBank/DDBJ whole genome shotgun (WGS) entry which is preliminary data.</text>
</comment>
<keyword evidence="2" id="KW-1185">Reference proteome</keyword>
<gene>
    <name evidence="1" type="ORF">FH608_046295</name>
</gene>
<reference evidence="1 2" key="1">
    <citation type="submission" date="2019-10" db="EMBL/GenBank/DDBJ databases">
        <title>Nonomuraea sp. nov., isolated from Phyllanthus amarus.</title>
        <authorList>
            <person name="Klykleung N."/>
            <person name="Tanasupawat S."/>
        </authorList>
    </citation>
    <scope>NUCLEOTIDE SEQUENCE [LARGE SCALE GENOMIC DNA]</scope>
    <source>
        <strain evidence="1 2">PA1-10</strain>
    </source>
</reference>
<name>A0A5C4V633_9ACTN</name>
<protein>
    <submittedName>
        <fullName evidence="1">Uncharacterized protein</fullName>
    </submittedName>
</protein>